<name>A0A7C0Y7E3_9BACT</name>
<dbReference type="InterPro" id="IPR053217">
    <property type="entry name" value="ACC_Biotin_Carrier"/>
</dbReference>
<dbReference type="GO" id="GO:0006633">
    <property type="term" value="P:fatty acid biosynthetic process"/>
    <property type="evidence" value="ECO:0007669"/>
    <property type="project" value="UniProtKB-UniPathway"/>
</dbReference>
<reference evidence="5" key="1">
    <citation type="journal article" date="2020" name="mSystems">
        <title>Genome- and Community-Level Interaction Insights into Carbon Utilization and Element Cycling Functions of Hydrothermarchaeota in Hydrothermal Sediment.</title>
        <authorList>
            <person name="Zhou Z."/>
            <person name="Liu Y."/>
            <person name="Xu W."/>
            <person name="Pan J."/>
            <person name="Luo Z.H."/>
            <person name="Li M."/>
        </authorList>
    </citation>
    <scope>NUCLEOTIDE SEQUENCE [LARGE SCALE GENOMIC DNA]</scope>
    <source>
        <strain evidence="5">HyVt-115</strain>
    </source>
</reference>
<dbReference type="PANTHER" id="PTHR47597:SF1">
    <property type="entry name" value="IS A MEMBER OF THE PF|00364 BIOTIN-REQUIRING ENZYMES FAMILY-RELATED"/>
    <property type="match status" value="1"/>
</dbReference>
<evidence type="ECO:0000256" key="3">
    <source>
        <dbReference type="SAM" id="MobiDB-lite"/>
    </source>
</evidence>
<dbReference type="InterPro" id="IPR011053">
    <property type="entry name" value="Single_hybrid_motif"/>
</dbReference>
<dbReference type="Gene3D" id="2.40.50.100">
    <property type="match status" value="1"/>
</dbReference>
<feature type="domain" description="Lipoyl-binding" evidence="4">
    <location>
        <begin position="73"/>
        <end position="149"/>
    </location>
</feature>
<dbReference type="PROSITE" id="PS50968">
    <property type="entry name" value="BIOTINYL_LIPOYL"/>
    <property type="match status" value="1"/>
</dbReference>
<keyword evidence="2" id="KW-0275">Fatty acid biosynthesis</keyword>
<proteinExistence type="predicted"/>
<dbReference type="InterPro" id="IPR001249">
    <property type="entry name" value="AcCoA_biotinCC"/>
</dbReference>
<sequence length="152" mass="16770">MDKKELLELIKELADLPIGELELEIDGVKLRLKKAVAQPVAEKVETPAQPVPTPSLQPVSPTQEDTPQFPPDAVVIRSPIVGTFYRAPSPDSPPYVDIGDVVEKGQTLCIIEAMKIMNEIESEVRGEILDILVENAEPVEYGQPLFLVRPLH</sequence>
<feature type="region of interest" description="Disordered" evidence="3">
    <location>
        <begin position="41"/>
        <end position="72"/>
    </location>
</feature>
<evidence type="ECO:0000256" key="1">
    <source>
        <dbReference type="ARBA" id="ARBA00003761"/>
    </source>
</evidence>
<dbReference type="PRINTS" id="PR01071">
    <property type="entry name" value="ACOABIOTINCC"/>
</dbReference>
<comment type="pathway">
    <text evidence="2">Lipid metabolism; fatty acid biosynthesis.</text>
</comment>
<evidence type="ECO:0000256" key="2">
    <source>
        <dbReference type="RuleBase" id="RU364072"/>
    </source>
</evidence>
<keyword evidence="2" id="KW-0092">Biotin</keyword>
<dbReference type="CDD" id="cd06850">
    <property type="entry name" value="biotinyl_domain"/>
    <property type="match status" value="1"/>
</dbReference>
<dbReference type="InterPro" id="IPR000089">
    <property type="entry name" value="Biotin_lipoyl"/>
</dbReference>
<dbReference type="EMBL" id="DQWS01000047">
    <property type="protein sequence ID" value="HDD52665.1"/>
    <property type="molecule type" value="Genomic_DNA"/>
</dbReference>
<keyword evidence="2" id="KW-0444">Lipid biosynthesis</keyword>
<evidence type="ECO:0000313" key="5">
    <source>
        <dbReference type="EMBL" id="HDD52665.1"/>
    </source>
</evidence>
<evidence type="ECO:0000259" key="4">
    <source>
        <dbReference type="PROSITE" id="PS50968"/>
    </source>
</evidence>
<dbReference type="GO" id="GO:0003989">
    <property type="term" value="F:acetyl-CoA carboxylase activity"/>
    <property type="evidence" value="ECO:0007669"/>
    <property type="project" value="InterPro"/>
</dbReference>
<comment type="function">
    <text evidence="1 2">This protein is a component of the acetyl coenzyme A carboxylase complex; first, biotin carboxylase catalyzes the carboxylation of the carrier protein and then the transcarboxylase transfers the carboxyl group to form malonyl-CoA.</text>
</comment>
<dbReference type="UniPathway" id="UPA00094"/>
<feature type="compositionally biased region" description="Polar residues" evidence="3">
    <location>
        <begin position="56"/>
        <end position="66"/>
    </location>
</feature>
<keyword evidence="2" id="KW-0443">Lipid metabolism</keyword>
<dbReference type="Proteomes" id="UP000885690">
    <property type="component" value="Unassembled WGS sequence"/>
</dbReference>
<dbReference type="NCBIfam" id="TIGR00531">
    <property type="entry name" value="BCCP"/>
    <property type="match status" value="1"/>
</dbReference>
<keyword evidence="2" id="KW-0276">Fatty acid metabolism</keyword>
<comment type="caution">
    <text evidence="5">The sequence shown here is derived from an EMBL/GenBank/DDBJ whole genome shotgun (WGS) entry which is preliminary data.</text>
</comment>
<dbReference type="Pfam" id="PF00364">
    <property type="entry name" value="Biotin_lipoyl"/>
    <property type="match status" value="1"/>
</dbReference>
<organism evidence="5">
    <name type="scientific">Thermosulfidibacter takaii</name>
    <dbReference type="NCBI Taxonomy" id="412593"/>
    <lineage>
        <taxon>Bacteria</taxon>
        <taxon>Pseudomonadati</taxon>
        <taxon>Thermosulfidibacterota</taxon>
        <taxon>Thermosulfidibacteria</taxon>
        <taxon>Thermosulfidibacterales</taxon>
        <taxon>Thermosulfidibacteraceae</taxon>
    </lineage>
</organism>
<dbReference type="PANTHER" id="PTHR47597">
    <property type="entry name" value="IS A MEMBER OF THE PF|00364 BIOTIN-REQUIRING ENZYMES FAMILY-RELATED"/>
    <property type="match status" value="1"/>
</dbReference>
<gene>
    <name evidence="5" type="primary">accB</name>
    <name evidence="5" type="ORF">ENF32_01180</name>
</gene>
<dbReference type="SUPFAM" id="SSF51230">
    <property type="entry name" value="Single hybrid motif"/>
    <property type="match status" value="1"/>
</dbReference>
<dbReference type="GO" id="GO:0009317">
    <property type="term" value="C:acetyl-CoA carboxylase complex"/>
    <property type="evidence" value="ECO:0007669"/>
    <property type="project" value="InterPro"/>
</dbReference>
<accession>A0A7C0Y7E3</accession>
<dbReference type="AlphaFoldDB" id="A0A7C0Y7E3"/>
<protein>
    <recommendedName>
        <fullName evidence="2">Biotin carboxyl carrier protein of acetyl-CoA carboxylase</fullName>
    </recommendedName>
</protein>